<name>A0AA39VV31_ACESA</name>
<protein>
    <submittedName>
        <fullName evidence="2">Uncharacterized protein</fullName>
    </submittedName>
</protein>
<feature type="region of interest" description="Disordered" evidence="1">
    <location>
        <begin position="124"/>
        <end position="151"/>
    </location>
</feature>
<accession>A0AA39VV31</accession>
<evidence type="ECO:0000256" key="1">
    <source>
        <dbReference type="SAM" id="MobiDB-lite"/>
    </source>
</evidence>
<evidence type="ECO:0000313" key="3">
    <source>
        <dbReference type="Proteomes" id="UP001168877"/>
    </source>
</evidence>
<organism evidence="2 3">
    <name type="scientific">Acer saccharum</name>
    <name type="common">Sugar maple</name>
    <dbReference type="NCBI Taxonomy" id="4024"/>
    <lineage>
        <taxon>Eukaryota</taxon>
        <taxon>Viridiplantae</taxon>
        <taxon>Streptophyta</taxon>
        <taxon>Embryophyta</taxon>
        <taxon>Tracheophyta</taxon>
        <taxon>Spermatophyta</taxon>
        <taxon>Magnoliopsida</taxon>
        <taxon>eudicotyledons</taxon>
        <taxon>Gunneridae</taxon>
        <taxon>Pentapetalae</taxon>
        <taxon>rosids</taxon>
        <taxon>malvids</taxon>
        <taxon>Sapindales</taxon>
        <taxon>Sapindaceae</taxon>
        <taxon>Hippocastanoideae</taxon>
        <taxon>Acereae</taxon>
        <taxon>Acer</taxon>
    </lineage>
</organism>
<proteinExistence type="predicted"/>
<dbReference type="Proteomes" id="UP001168877">
    <property type="component" value="Unassembled WGS sequence"/>
</dbReference>
<gene>
    <name evidence="2" type="ORF">LWI29_010099</name>
</gene>
<reference evidence="2" key="2">
    <citation type="submission" date="2023-06" db="EMBL/GenBank/DDBJ databases">
        <authorList>
            <person name="Swenson N.G."/>
            <person name="Wegrzyn J.L."/>
            <person name="Mcevoy S.L."/>
        </authorList>
    </citation>
    <scope>NUCLEOTIDE SEQUENCE</scope>
    <source>
        <strain evidence="2">NS2018</strain>
        <tissue evidence="2">Leaf</tissue>
    </source>
</reference>
<sequence>MKALFKEARVELELQAVNHFKRSPAYHAMMLRELHQGFITTRHFFRKRDRTTLIALYKWDMSIERHKEDVLEVVKGQRVQCDKVGIFGEDPNAGLMPSSDYSQYIVDEPDDIVWPTFDDLLIEYEDDPTGTSQPDSRDPIIQSKERPSTPP</sequence>
<dbReference type="EMBL" id="JAUESC010000003">
    <property type="protein sequence ID" value="KAK0599949.1"/>
    <property type="molecule type" value="Genomic_DNA"/>
</dbReference>
<evidence type="ECO:0000313" key="2">
    <source>
        <dbReference type="EMBL" id="KAK0599949.1"/>
    </source>
</evidence>
<feature type="compositionally biased region" description="Basic and acidic residues" evidence="1">
    <location>
        <begin position="135"/>
        <end position="151"/>
    </location>
</feature>
<keyword evidence="3" id="KW-1185">Reference proteome</keyword>
<comment type="caution">
    <text evidence="2">The sequence shown here is derived from an EMBL/GenBank/DDBJ whole genome shotgun (WGS) entry which is preliminary data.</text>
</comment>
<dbReference type="AlphaFoldDB" id="A0AA39VV31"/>
<reference evidence="2" key="1">
    <citation type="journal article" date="2022" name="Plant J.">
        <title>Strategies of tolerance reflected in two North American maple genomes.</title>
        <authorList>
            <person name="McEvoy S.L."/>
            <person name="Sezen U.U."/>
            <person name="Trouern-Trend A."/>
            <person name="McMahon S.M."/>
            <person name="Schaberg P.G."/>
            <person name="Yang J."/>
            <person name="Wegrzyn J.L."/>
            <person name="Swenson N.G."/>
        </authorList>
    </citation>
    <scope>NUCLEOTIDE SEQUENCE</scope>
    <source>
        <strain evidence="2">NS2018</strain>
    </source>
</reference>